<accession>A0A0P6BPP7</accession>
<dbReference type="EMBL" id="GDIQ01021611">
    <property type="protein sequence ID" value="JAN73126.1"/>
    <property type="molecule type" value="Transcribed_RNA"/>
</dbReference>
<protein>
    <submittedName>
        <fullName evidence="1">Uncharacterized protein</fullName>
    </submittedName>
</protein>
<name>A0A0P6BPP7_9CRUS</name>
<organism evidence="1">
    <name type="scientific">Daphnia magna</name>
    <dbReference type="NCBI Taxonomy" id="35525"/>
    <lineage>
        <taxon>Eukaryota</taxon>
        <taxon>Metazoa</taxon>
        <taxon>Ecdysozoa</taxon>
        <taxon>Arthropoda</taxon>
        <taxon>Crustacea</taxon>
        <taxon>Branchiopoda</taxon>
        <taxon>Diplostraca</taxon>
        <taxon>Cladocera</taxon>
        <taxon>Anomopoda</taxon>
        <taxon>Daphniidae</taxon>
        <taxon>Daphnia</taxon>
    </lineage>
</organism>
<dbReference type="AlphaFoldDB" id="A0A0P6BPP7"/>
<evidence type="ECO:0000313" key="1">
    <source>
        <dbReference type="EMBL" id="JAN73126.1"/>
    </source>
</evidence>
<sequence length="54" mass="6415">MLITRNVLERDTWHLYNLTDTLADKQLVKFQQSTCSIYTCPVLYIWFWVMSASA</sequence>
<proteinExistence type="predicted"/>
<reference evidence="1" key="1">
    <citation type="submission" date="2015-10" db="EMBL/GenBank/DDBJ databases">
        <title>EvidentialGene: Evidence-directed Construction of Complete mRNA Transcriptomes without Genomes.</title>
        <authorList>
            <person name="Gilbert D.G."/>
        </authorList>
    </citation>
    <scope>NUCLEOTIDE SEQUENCE</scope>
</reference>